<dbReference type="InterPro" id="IPR012347">
    <property type="entry name" value="Ferritin-like"/>
</dbReference>
<dbReference type="AlphaFoldDB" id="F2IF21"/>
<evidence type="ECO:0000259" key="3">
    <source>
        <dbReference type="Pfam" id="PF13628"/>
    </source>
</evidence>
<evidence type="ECO:0000313" key="5">
    <source>
        <dbReference type="Proteomes" id="UP000007463"/>
    </source>
</evidence>
<dbReference type="HOGENOM" id="CLU_079636_1_1_10"/>
<dbReference type="STRING" id="755732.Fluta_0481"/>
<dbReference type="Pfam" id="PF13628">
    <property type="entry name" value="DUF4142"/>
    <property type="match status" value="1"/>
</dbReference>
<evidence type="ECO:0000256" key="2">
    <source>
        <dbReference type="SAM" id="SignalP"/>
    </source>
</evidence>
<feature type="compositionally biased region" description="Basic and acidic residues" evidence="1">
    <location>
        <begin position="32"/>
        <end position="52"/>
    </location>
</feature>
<accession>F2IF21</accession>
<dbReference type="Proteomes" id="UP000007463">
    <property type="component" value="Chromosome"/>
</dbReference>
<feature type="chain" id="PRO_5003278526" evidence="2">
    <location>
        <begin position="27"/>
        <end position="197"/>
    </location>
</feature>
<dbReference type="PANTHER" id="PTHR38593">
    <property type="entry name" value="BLR2558 PROTEIN"/>
    <property type="match status" value="1"/>
</dbReference>
<proteinExistence type="predicted"/>
<evidence type="ECO:0000313" key="4">
    <source>
        <dbReference type="EMBL" id="AEA42486.1"/>
    </source>
</evidence>
<evidence type="ECO:0000256" key="1">
    <source>
        <dbReference type="SAM" id="MobiDB-lite"/>
    </source>
</evidence>
<name>F2IF21_FLUTR</name>
<dbReference type="RefSeq" id="WP_013685260.1">
    <property type="nucleotide sequence ID" value="NC_015321.1"/>
</dbReference>
<gene>
    <name evidence="4" type="ordered locus">Fluta_0481</name>
</gene>
<feature type="domain" description="DUF4142" evidence="3">
    <location>
        <begin position="53"/>
        <end position="186"/>
    </location>
</feature>
<dbReference type="InterPro" id="IPR025419">
    <property type="entry name" value="DUF4142"/>
</dbReference>
<dbReference type="OrthoDB" id="883203at2"/>
<protein>
    <submittedName>
        <fullName evidence="4">Outer membrane protein</fullName>
    </submittedName>
</protein>
<keyword evidence="5" id="KW-1185">Reference proteome</keyword>
<reference evidence="5" key="2">
    <citation type="submission" date="2011-02" db="EMBL/GenBank/DDBJ databases">
        <title>The complete genome of Fluviicola taffensis DSM 16823.</title>
        <authorList>
            <consortium name="US DOE Joint Genome Institute (JGI-PGF)"/>
            <person name="Lucas S."/>
            <person name="Copeland A."/>
            <person name="Lapidus A."/>
            <person name="Bruce D."/>
            <person name="Goodwin L."/>
            <person name="Pitluck S."/>
            <person name="Kyrpides N."/>
            <person name="Mavromatis K."/>
            <person name="Ivanova N."/>
            <person name="Mikhailova N."/>
            <person name="Pagani I."/>
            <person name="Chertkov O."/>
            <person name="Detter J.C."/>
            <person name="Han C."/>
            <person name="Tapia R."/>
            <person name="Land M."/>
            <person name="Hauser L."/>
            <person name="Markowitz V."/>
            <person name="Cheng J.-F."/>
            <person name="Hugenholtz P."/>
            <person name="Woyke T."/>
            <person name="Wu D."/>
            <person name="Tindall B."/>
            <person name="Pomrenke H.G."/>
            <person name="Brambilla E."/>
            <person name="Klenk H.-P."/>
            <person name="Eisen J.A."/>
        </authorList>
    </citation>
    <scope>NUCLEOTIDE SEQUENCE [LARGE SCALE GENOMIC DNA]</scope>
    <source>
        <strain evidence="5">DSM 16823 / RW262 / RW262</strain>
    </source>
</reference>
<keyword evidence="2" id="KW-0732">Signal</keyword>
<reference evidence="4 5" key="1">
    <citation type="journal article" date="2011" name="Stand. Genomic Sci.">
        <title>Complete genome sequence of the gliding freshwater bacterium Fluviicola taffensis type strain (RW262).</title>
        <authorList>
            <person name="Woyke T."/>
            <person name="Chertkov O."/>
            <person name="Lapidus A."/>
            <person name="Nolan M."/>
            <person name="Lucas S."/>
            <person name="Del Rio T.G."/>
            <person name="Tice H."/>
            <person name="Cheng J.F."/>
            <person name="Tapia R."/>
            <person name="Han C."/>
            <person name="Goodwin L."/>
            <person name="Pitluck S."/>
            <person name="Liolios K."/>
            <person name="Pagani I."/>
            <person name="Ivanova N."/>
            <person name="Huntemann M."/>
            <person name="Mavromatis K."/>
            <person name="Mikhailova N."/>
            <person name="Pati A."/>
            <person name="Chen A."/>
            <person name="Palaniappan K."/>
            <person name="Land M."/>
            <person name="Hauser L."/>
            <person name="Brambilla E.M."/>
            <person name="Rohde M."/>
            <person name="Mwirichia R."/>
            <person name="Sikorski J."/>
            <person name="Tindall B.J."/>
            <person name="Goker M."/>
            <person name="Bristow J."/>
            <person name="Eisen J.A."/>
            <person name="Markowitz V."/>
            <person name="Hugenholtz P."/>
            <person name="Klenk H.P."/>
            <person name="Kyrpides N.C."/>
        </authorList>
    </citation>
    <scope>NUCLEOTIDE SEQUENCE [LARGE SCALE GENOMIC DNA]</scope>
    <source>
        <strain evidence="5">DSM 16823 / RW262 / RW262</strain>
    </source>
</reference>
<feature type="signal peptide" evidence="2">
    <location>
        <begin position="1"/>
        <end position="26"/>
    </location>
</feature>
<dbReference type="KEGG" id="fte:Fluta_0481"/>
<dbReference type="EMBL" id="CP002542">
    <property type="protein sequence ID" value="AEA42486.1"/>
    <property type="molecule type" value="Genomic_DNA"/>
</dbReference>
<dbReference type="eggNOG" id="COG3652">
    <property type="taxonomic scope" value="Bacteria"/>
</dbReference>
<sequence length="197" mass="21820" precursor="true">MKSVKTTKRGLLYLGFLSTSLFIAHACSSSPDDPKEIAEDQNEERFDDRKSEKDADFLVEAAAINLEEIKLGELAQQKGTLDDTKTLGKMMVKEHSAALADLKKLAVSKSITIPAVLTEDGQDALNNLNEKAAGKDFDQEYTNMMVKGHKSALRKFKNASSNAEDADIRIWASSMLPALQTHLEHSEVCEQKCKEMK</sequence>
<dbReference type="PANTHER" id="PTHR38593:SF1">
    <property type="entry name" value="BLR2558 PROTEIN"/>
    <property type="match status" value="1"/>
</dbReference>
<dbReference type="Gene3D" id="1.20.1260.10">
    <property type="match status" value="1"/>
</dbReference>
<feature type="region of interest" description="Disordered" evidence="1">
    <location>
        <begin position="29"/>
        <end position="52"/>
    </location>
</feature>
<organism evidence="4 5">
    <name type="scientific">Fluviicola taffensis (strain DSM 16823 / NCIMB 13979 / RW262)</name>
    <dbReference type="NCBI Taxonomy" id="755732"/>
    <lineage>
        <taxon>Bacteria</taxon>
        <taxon>Pseudomonadati</taxon>
        <taxon>Bacteroidota</taxon>
        <taxon>Flavobacteriia</taxon>
        <taxon>Flavobacteriales</taxon>
        <taxon>Crocinitomicaceae</taxon>
        <taxon>Fluviicola</taxon>
    </lineage>
</organism>